<dbReference type="EMBL" id="JXBC01000001">
    <property type="protein sequence ID" value="KIU13461.1"/>
    <property type="molecule type" value="Genomic_DNA"/>
</dbReference>
<gene>
    <name evidence="2" type="ORF">B4122_1909</name>
    <name evidence="1" type="ORF">SC09_Contig17orf00723</name>
</gene>
<name>A0A0C3JRB7_BACIU</name>
<comment type="caution">
    <text evidence="1">The sequence shown here is derived from an EMBL/GenBank/DDBJ whole genome shotgun (WGS) entry which is preliminary data.</text>
</comment>
<accession>A0A0C3JRB7</accession>
<reference evidence="2 4" key="2">
    <citation type="submission" date="2015-09" db="EMBL/GenBank/DDBJ databases">
        <title>Spore heat resistance.</title>
        <authorList>
            <person name="Boekhorst J."/>
            <person name="Berendsen E.M."/>
            <person name="Wells-Bennik M.H."/>
            <person name="Kuipers O.P."/>
        </authorList>
    </citation>
    <scope>NUCLEOTIDE SEQUENCE [LARGE SCALE GENOMIC DNA]</scope>
    <source>
        <strain evidence="2 4">B4122</strain>
    </source>
</reference>
<dbReference type="Proteomes" id="UP000032247">
    <property type="component" value="Unassembled WGS sequence"/>
</dbReference>
<dbReference type="Proteomes" id="UP000076442">
    <property type="component" value="Unassembled WGS sequence"/>
</dbReference>
<organism evidence="1 3">
    <name type="scientific">Bacillus subtilis</name>
    <dbReference type="NCBI Taxonomy" id="1423"/>
    <lineage>
        <taxon>Bacteria</taxon>
        <taxon>Bacillati</taxon>
        <taxon>Bacillota</taxon>
        <taxon>Bacilli</taxon>
        <taxon>Bacillales</taxon>
        <taxon>Bacillaceae</taxon>
        <taxon>Bacillus</taxon>
    </lineage>
</organism>
<evidence type="ECO:0000313" key="3">
    <source>
        <dbReference type="Proteomes" id="UP000032247"/>
    </source>
</evidence>
<dbReference type="EMBL" id="LJZV01000011">
    <property type="protein sequence ID" value="KZD92004.1"/>
    <property type="molecule type" value="Genomic_DNA"/>
</dbReference>
<proteinExistence type="predicted"/>
<reference evidence="1 3" key="1">
    <citation type="submission" date="2014-12" db="EMBL/GenBank/DDBJ databases">
        <title>Comparative genome analysis of Bacillus coagulans HM-08, Clostridium butyricum HM-68, Bacillus subtilis HM-66 and Bacillus licheniformis BL-09.</title>
        <authorList>
            <person name="Zhang H."/>
        </authorList>
    </citation>
    <scope>NUCLEOTIDE SEQUENCE [LARGE SCALE GENOMIC DNA]</scope>
    <source>
        <strain evidence="1 3">HM-66</strain>
    </source>
</reference>
<dbReference type="PATRIC" id="fig|1423.173.peg.580"/>
<evidence type="ECO:0000313" key="1">
    <source>
        <dbReference type="EMBL" id="KIU13461.1"/>
    </source>
</evidence>
<dbReference type="AlphaFoldDB" id="A0A0C3JRB7"/>
<sequence length="39" mass="4666">MEETSFLQICRYVDIENHRNRLRGLDGLKSLYEIRALGR</sequence>
<protein>
    <submittedName>
        <fullName evidence="1">Uncharacterized protein</fullName>
    </submittedName>
</protein>
<evidence type="ECO:0000313" key="2">
    <source>
        <dbReference type="EMBL" id="KZD92004.1"/>
    </source>
</evidence>
<evidence type="ECO:0000313" key="4">
    <source>
        <dbReference type="Proteomes" id="UP000076442"/>
    </source>
</evidence>